<reference evidence="2 3" key="1">
    <citation type="submission" date="2019-02" db="EMBL/GenBank/DDBJ databases">
        <title>Dyella amyloliquefaciens sp. nov., isolated from forest soil.</title>
        <authorList>
            <person name="Gao Z.-H."/>
            <person name="Qiu L.-H."/>
        </authorList>
    </citation>
    <scope>NUCLEOTIDE SEQUENCE [LARGE SCALE GENOMIC DNA]</scope>
    <source>
        <strain evidence="2 3">KACC 12747</strain>
    </source>
</reference>
<comment type="caution">
    <text evidence="2">The sequence shown here is derived from an EMBL/GenBank/DDBJ whole genome shotgun (WGS) entry which is preliminary data.</text>
</comment>
<dbReference type="EMBL" id="SJTG01000001">
    <property type="protein sequence ID" value="TCI12612.1"/>
    <property type="molecule type" value="Genomic_DNA"/>
</dbReference>
<evidence type="ECO:0000313" key="3">
    <source>
        <dbReference type="Proteomes" id="UP000291822"/>
    </source>
</evidence>
<feature type="chain" id="PRO_5020449957" evidence="1">
    <location>
        <begin position="23"/>
        <end position="147"/>
    </location>
</feature>
<name>A0A4R0YTP2_9GAMM</name>
<keyword evidence="1" id="KW-0732">Signal</keyword>
<dbReference type="RefSeq" id="WP_131150610.1">
    <property type="nucleotide sequence ID" value="NZ_SJTG01000001.1"/>
</dbReference>
<organism evidence="2 3">
    <name type="scientific">Dyella soli</name>
    <dbReference type="NCBI Taxonomy" id="522319"/>
    <lineage>
        <taxon>Bacteria</taxon>
        <taxon>Pseudomonadati</taxon>
        <taxon>Pseudomonadota</taxon>
        <taxon>Gammaproteobacteria</taxon>
        <taxon>Lysobacterales</taxon>
        <taxon>Rhodanobacteraceae</taxon>
        <taxon>Dyella</taxon>
    </lineage>
</organism>
<proteinExistence type="predicted"/>
<keyword evidence="3" id="KW-1185">Reference proteome</keyword>
<dbReference type="AlphaFoldDB" id="A0A4R0YTP2"/>
<evidence type="ECO:0000256" key="1">
    <source>
        <dbReference type="SAM" id="SignalP"/>
    </source>
</evidence>
<evidence type="ECO:0000313" key="2">
    <source>
        <dbReference type="EMBL" id="TCI12612.1"/>
    </source>
</evidence>
<dbReference type="Proteomes" id="UP000291822">
    <property type="component" value="Unassembled WGS sequence"/>
</dbReference>
<protein>
    <submittedName>
        <fullName evidence="2">Excinuclease</fullName>
    </submittedName>
</protein>
<feature type="signal peptide" evidence="1">
    <location>
        <begin position="1"/>
        <end position="22"/>
    </location>
</feature>
<accession>A0A4R0YTP2</accession>
<sequence length="147" mass="15741">MHAVHKTVLAALLLTLPVASMAADRIVHLNFADVVAEAQKNGNIDGSVKFYLAGNTPQGSVKVVKEHVSANRKTNAFGKKDAVSCAWVLQSVLTALQDEAKEAGANAVIDIVSNYDDVEYKDAENYECHAGFLMSGVQMKAKLAKIP</sequence>
<gene>
    <name evidence="2" type="ORF">EZM97_04480</name>
</gene>